<keyword evidence="5" id="KW-1185">Reference proteome</keyword>
<dbReference type="SUPFAM" id="SSF51735">
    <property type="entry name" value="NAD(P)-binding Rossmann-fold domains"/>
    <property type="match status" value="1"/>
</dbReference>
<dbReference type="SUPFAM" id="SSF50129">
    <property type="entry name" value="GroES-like"/>
    <property type="match status" value="1"/>
</dbReference>
<reference evidence="4 5" key="1">
    <citation type="submission" date="2016-11" db="EMBL/GenBank/DDBJ databases">
        <title>Draft Genome Sequences of Nine Cyanobacterial Strains from Diverse Habitats.</title>
        <authorList>
            <person name="Zhu T."/>
            <person name="Hou S."/>
            <person name="Lu X."/>
            <person name="Hess W.R."/>
        </authorList>
    </citation>
    <scope>NUCLEOTIDE SEQUENCE [LARGE SCALE GENOMIC DNA]</scope>
    <source>
        <strain evidence="4 5">NIES-593</strain>
    </source>
</reference>
<dbReference type="Gene3D" id="3.40.50.720">
    <property type="entry name" value="NAD(P)-binding Rossmann-like Domain"/>
    <property type="match status" value="1"/>
</dbReference>
<name>A0A1U7H8M5_9CYAN</name>
<dbReference type="InterPro" id="IPR013154">
    <property type="entry name" value="ADH-like_N"/>
</dbReference>
<dbReference type="AlphaFoldDB" id="A0A1U7H8M5"/>
<dbReference type="InterPro" id="IPR036291">
    <property type="entry name" value="NAD(P)-bd_dom_sf"/>
</dbReference>
<dbReference type="Pfam" id="PF08240">
    <property type="entry name" value="ADH_N"/>
    <property type="match status" value="1"/>
</dbReference>
<evidence type="ECO:0000313" key="5">
    <source>
        <dbReference type="Proteomes" id="UP000186868"/>
    </source>
</evidence>
<dbReference type="STRING" id="1921803.NIES593_20965"/>
<dbReference type="EMBL" id="MRCB01000040">
    <property type="protein sequence ID" value="OKH19482.1"/>
    <property type="molecule type" value="Genomic_DNA"/>
</dbReference>
<gene>
    <name evidence="4" type="ORF">NIES593_20965</name>
</gene>
<dbReference type="Proteomes" id="UP000186868">
    <property type="component" value="Unassembled WGS sequence"/>
</dbReference>
<organism evidence="4 5">
    <name type="scientific">Hydrococcus rivularis NIES-593</name>
    <dbReference type="NCBI Taxonomy" id="1921803"/>
    <lineage>
        <taxon>Bacteria</taxon>
        <taxon>Bacillati</taxon>
        <taxon>Cyanobacteriota</taxon>
        <taxon>Cyanophyceae</taxon>
        <taxon>Pleurocapsales</taxon>
        <taxon>Hydrococcaceae</taxon>
        <taxon>Hydrococcus</taxon>
    </lineage>
</organism>
<evidence type="ECO:0000259" key="3">
    <source>
        <dbReference type="SMART" id="SM00829"/>
    </source>
</evidence>
<protein>
    <submittedName>
        <fullName evidence="4">Alcohol dehydrogenase</fullName>
    </submittedName>
</protein>
<dbReference type="InterPro" id="IPR011032">
    <property type="entry name" value="GroES-like_sf"/>
</dbReference>
<dbReference type="Pfam" id="PF13602">
    <property type="entry name" value="ADH_zinc_N_2"/>
    <property type="match status" value="1"/>
</dbReference>
<dbReference type="CDD" id="cd08272">
    <property type="entry name" value="MDR6"/>
    <property type="match status" value="1"/>
</dbReference>
<keyword evidence="2" id="KW-0560">Oxidoreductase</keyword>
<dbReference type="SMART" id="SM00829">
    <property type="entry name" value="PKS_ER"/>
    <property type="match status" value="1"/>
</dbReference>
<proteinExistence type="predicted"/>
<evidence type="ECO:0000256" key="2">
    <source>
        <dbReference type="ARBA" id="ARBA00023002"/>
    </source>
</evidence>
<comment type="caution">
    <text evidence="4">The sequence shown here is derived from an EMBL/GenBank/DDBJ whole genome shotgun (WGS) entry which is preliminary data.</text>
</comment>
<evidence type="ECO:0000313" key="4">
    <source>
        <dbReference type="EMBL" id="OKH19482.1"/>
    </source>
</evidence>
<dbReference type="PANTHER" id="PTHR48106">
    <property type="entry name" value="QUINONE OXIDOREDUCTASE PIG3-RELATED"/>
    <property type="match status" value="1"/>
</dbReference>
<dbReference type="InterPro" id="IPR020843">
    <property type="entry name" value="ER"/>
</dbReference>
<dbReference type="RefSeq" id="WP_073601454.1">
    <property type="nucleotide sequence ID" value="NZ_MRCB01000040.1"/>
</dbReference>
<evidence type="ECO:0000256" key="1">
    <source>
        <dbReference type="ARBA" id="ARBA00022857"/>
    </source>
</evidence>
<dbReference type="GO" id="GO:0070402">
    <property type="term" value="F:NADPH binding"/>
    <property type="evidence" value="ECO:0007669"/>
    <property type="project" value="TreeGrafter"/>
</dbReference>
<sequence length="342" mass="36855">MKAIVMRAPGKPDVLSLQEVPEPKIEKPTEILVKLKAAGINPIDTKLRQRGTFYPDQMPAILGCDGAGIVEAVGSEVREFKPGDEVYYCAGGLGKSGTGNYAQFAVVDESLVARKPRSLSFAEAAAAPLVLITAWESLYDRARLEAGQKVLIHAGAGGVGHVAIGLAKLKGAQVCTTVGSPDKERLVRHFGADEPILYKQTDFVQAVLNWTNGEGVDIAFDTVGGKTFFDSCSAVRVYGDLVTILEPDPALGNLKVARNRNLRISLELMLTPALMGLESAQKHQTEILKQCAAWIDEGKLKIHLSQTFPLEEAAEAHRLLETGSMTGKLALVIDRSKRLTII</sequence>
<dbReference type="GO" id="GO:0016651">
    <property type="term" value="F:oxidoreductase activity, acting on NAD(P)H"/>
    <property type="evidence" value="ECO:0007669"/>
    <property type="project" value="TreeGrafter"/>
</dbReference>
<dbReference type="OrthoDB" id="9787435at2"/>
<accession>A0A1U7H8M5</accession>
<feature type="domain" description="Enoyl reductase (ER)" evidence="3">
    <location>
        <begin position="10"/>
        <end position="331"/>
    </location>
</feature>
<keyword evidence="1" id="KW-0521">NADP</keyword>
<dbReference type="Gene3D" id="3.90.180.10">
    <property type="entry name" value="Medium-chain alcohol dehydrogenases, catalytic domain"/>
    <property type="match status" value="1"/>
</dbReference>